<dbReference type="Proteomes" id="UP000199068">
    <property type="component" value="Unassembled WGS sequence"/>
</dbReference>
<name>A0A1G9KHH7_9FIRM</name>
<dbReference type="AlphaFoldDB" id="A0A1G9KHH7"/>
<feature type="transmembrane region" description="Helical" evidence="1">
    <location>
        <begin position="87"/>
        <end position="111"/>
    </location>
</feature>
<sequence length="114" mass="12274">MKKASSFIVVNAISIYLVSLLMDSMYIGSFKSLLILTLIFGILNLTVKPIIKFFSLPITFLTLGLFSLVINGAVLKLAFSIVSGVHLSGFVSAIIASILLSIANMILYSVLSDN</sequence>
<dbReference type="PANTHER" id="PTHR37309:SF1">
    <property type="entry name" value="SLR0284 PROTEIN"/>
    <property type="match status" value="1"/>
</dbReference>
<organism evidence="2 3">
    <name type="scientific">Romboutsia lituseburensis DSM 797</name>
    <dbReference type="NCBI Taxonomy" id="1121325"/>
    <lineage>
        <taxon>Bacteria</taxon>
        <taxon>Bacillati</taxon>
        <taxon>Bacillota</taxon>
        <taxon>Clostridia</taxon>
        <taxon>Peptostreptococcales</taxon>
        <taxon>Peptostreptococcaceae</taxon>
        <taxon>Romboutsia</taxon>
    </lineage>
</organism>
<gene>
    <name evidence="2" type="ORF">SAMN04515677_102138</name>
</gene>
<feature type="transmembrane region" description="Helical" evidence="1">
    <location>
        <begin position="58"/>
        <end position="81"/>
    </location>
</feature>
<evidence type="ECO:0000313" key="2">
    <source>
        <dbReference type="EMBL" id="SDL48875.1"/>
    </source>
</evidence>
<dbReference type="STRING" id="1121325.SAMN04515677_102138"/>
<evidence type="ECO:0000256" key="1">
    <source>
        <dbReference type="SAM" id="Phobius"/>
    </source>
</evidence>
<reference evidence="2 3" key="1">
    <citation type="submission" date="2016-10" db="EMBL/GenBank/DDBJ databases">
        <authorList>
            <person name="de Groot N.N."/>
        </authorList>
    </citation>
    <scope>NUCLEOTIDE SEQUENCE [LARGE SCALE GENOMIC DNA]</scope>
    <source>
        <strain evidence="2 3">DSM 797</strain>
    </source>
</reference>
<keyword evidence="1" id="KW-0472">Membrane</keyword>
<dbReference type="EMBL" id="FNGW01000002">
    <property type="protein sequence ID" value="SDL48875.1"/>
    <property type="molecule type" value="Genomic_DNA"/>
</dbReference>
<dbReference type="InterPro" id="IPR007165">
    <property type="entry name" value="Phage_holin_4_2"/>
</dbReference>
<keyword evidence="3" id="KW-1185">Reference proteome</keyword>
<feature type="transmembrane region" description="Helical" evidence="1">
    <location>
        <begin position="7"/>
        <end position="27"/>
    </location>
</feature>
<dbReference type="Pfam" id="PF04020">
    <property type="entry name" value="Phage_holin_4_2"/>
    <property type="match status" value="1"/>
</dbReference>
<dbReference type="PANTHER" id="PTHR37309">
    <property type="entry name" value="SLR0284 PROTEIN"/>
    <property type="match status" value="1"/>
</dbReference>
<dbReference type="RefSeq" id="WP_092723096.1">
    <property type="nucleotide sequence ID" value="NZ_FNGW01000002.1"/>
</dbReference>
<keyword evidence="1" id="KW-1133">Transmembrane helix</keyword>
<protein>
    <submittedName>
        <fullName evidence="2">Putative membrane protein</fullName>
    </submittedName>
</protein>
<feature type="transmembrane region" description="Helical" evidence="1">
    <location>
        <begin position="33"/>
        <end position="51"/>
    </location>
</feature>
<accession>A0A1G9KHH7</accession>
<proteinExistence type="predicted"/>
<keyword evidence="1" id="KW-0812">Transmembrane</keyword>
<evidence type="ECO:0000313" key="3">
    <source>
        <dbReference type="Proteomes" id="UP000199068"/>
    </source>
</evidence>